<reference evidence="1" key="1">
    <citation type="submission" date="2018-02" db="EMBL/GenBank/DDBJ databases">
        <title>Rhizophora mucronata_Transcriptome.</title>
        <authorList>
            <person name="Meera S.P."/>
            <person name="Sreeshan A."/>
            <person name="Augustine A."/>
        </authorList>
    </citation>
    <scope>NUCLEOTIDE SEQUENCE</scope>
    <source>
        <tissue evidence="1">Leaf</tissue>
    </source>
</reference>
<dbReference type="EMBL" id="GGEC01086820">
    <property type="protein sequence ID" value="MBX67304.1"/>
    <property type="molecule type" value="Transcribed_RNA"/>
</dbReference>
<organism evidence="1">
    <name type="scientific">Rhizophora mucronata</name>
    <name type="common">Asiatic mangrove</name>
    <dbReference type="NCBI Taxonomy" id="61149"/>
    <lineage>
        <taxon>Eukaryota</taxon>
        <taxon>Viridiplantae</taxon>
        <taxon>Streptophyta</taxon>
        <taxon>Embryophyta</taxon>
        <taxon>Tracheophyta</taxon>
        <taxon>Spermatophyta</taxon>
        <taxon>Magnoliopsida</taxon>
        <taxon>eudicotyledons</taxon>
        <taxon>Gunneridae</taxon>
        <taxon>Pentapetalae</taxon>
        <taxon>rosids</taxon>
        <taxon>fabids</taxon>
        <taxon>Malpighiales</taxon>
        <taxon>Rhizophoraceae</taxon>
        <taxon>Rhizophora</taxon>
    </lineage>
</organism>
<sequence length="11" mass="1343">MFLFESRQLAT</sequence>
<protein>
    <submittedName>
        <fullName evidence="1">Uncharacterized protein</fullName>
    </submittedName>
</protein>
<proteinExistence type="predicted"/>
<name>A0A2P2QK34_RHIMU</name>
<evidence type="ECO:0000313" key="1">
    <source>
        <dbReference type="EMBL" id="MBX67304.1"/>
    </source>
</evidence>
<accession>A0A2P2QK34</accession>